<dbReference type="Proteomes" id="UP000756860">
    <property type="component" value="Unassembled WGS sequence"/>
</dbReference>
<name>A0ABS5SCX1_9BACT</name>
<accession>A0ABS5SCX1</accession>
<evidence type="ECO:0000313" key="2">
    <source>
        <dbReference type="Proteomes" id="UP000756860"/>
    </source>
</evidence>
<sequence>MGVDQTAFSAAAQQAIGEKLAKAVDAAGLRVMLETAAHATEQALDEGRNREQAALIACHAGCSACCNLNVAALLPEAISIAAWLRERENHPDFTPLAAKVEKFARYLRWVDDEERIRLRLPCAFLDHRGWCLIHPLRPLMCRSIAATDPEQCRKSLDITWLDDEEPVMLNLEQKFLYDEAFMHVATALDRHGLDSRSMELHTAVQAFMECPERVDEFFNGARIRL</sequence>
<dbReference type="EMBL" id="JAHCVK010000003">
    <property type="protein sequence ID" value="MBT0653228.1"/>
    <property type="molecule type" value="Genomic_DNA"/>
</dbReference>
<dbReference type="InterPro" id="IPR005358">
    <property type="entry name" value="Puta_zinc/iron-chelating_dom"/>
</dbReference>
<gene>
    <name evidence="1" type="ORF">KI810_09185</name>
</gene>
<dbReference type="RefSeq" id="WP_214175235.1">
    <property type="nucleotide sequence ID" value="NZ_JAHCVK010000003.1"/>
</dbReference>
<reference evidence="1 2" key="1">
    <citation type="submission" date="2021-05" db="EMBL/GenBank/DDBJ databases">
        <title>The draft genome of Geobacter luticola JCM 17780.</title>
        <authorList>
            <person name="Xu Z."/>
            <person name="Masuda Y."/>
            <person name="Itoh H."/>
            <person name="Senoo K."/>
        </authorList>
    </citation>
    <scope>NUCLEOTIDE SEQUENCE [LARGE SCALE GENOMIC DNA]</scope>
    <source>
        <strain evidence="1 2">JCM 17780</strain>
    </source>
</reference>
<comment type="caution">
    <text evidence="1">The sequence shown here is derived from an EMBL/GenBank/DDBJ whole genome shotgun (WGS) entry which is preliminary data.</text>
</comment>
<evidence type="ECO:0000313" key="1">
    <source>
        <dbReference type="EMBL" id="MBT0653228.1"/>
    </source>
</evidence>
<proteinExistence type="predicted"/>
<protein>
    <submittedName>
        <fullName evidence="1">YkgJ family cysteine cluster protein</fullName>
    </submittedName>
</protein>
<keyword evidence="2" id="KW-1185">Reference proteome</keyword>
<dbReference type="Pfam" id="PF03692">
    <property type="entry name" value="CxxCxxCC"/>
    <property type="match status" value="1"/>
</dbReference>
<organism evidence="1 2">
    <name type="scientific">Geomobilimonas luticola</name>
    <dbReference type="NCBI Taxonomy" id="1114878"/>
    <lineage>
        <taxon>Bacteria</taxon>
        <taxon>Pseudomonadati</taxon>
        <taxon>Thermodesulfobacteriota</taxon>
        <taxon>Desulfuromonadia</taxon>
        <taxon>Geobacterales</taxon>
        <taxon>Geobacteraceae</taxon>
        <taxon>Geomobilimonas</taxon>
    </lineage>
</organism>